<dbReference type="Pfam" id="PF07310">
    <property type="entry name" value="PAS_5"/>
    <property type="match status" value="1"/>
</dbReference>
<organism evidence="1 2">
    <name type="scientific">Eilatimonas milleporae</name>
    <dbReference type="NCBI Taxonomy" id="911205"/>
    <lineage>
        <taxon>Bacteria</taxon>
        <taxon>Pseudomonadati</taxon>
        <taxon>Pseudomonadota</taxon>
        <taxon>Alphaproteobacteria</taxon>
        <taxon>Kordiimonadales</taxon>
        <taxon>Kordiimonadaceae</taxon>
        <taxon>Eilatimonas</taxon>
    </lineage>
</organism>
<dbReference type="InterPro" id="IPR009922">
    <property type="entry name" value="DUF1457"/>
</dbReference>
<evidence type="ECO:0000313" key="1">
    <source>
        <dbReference type="EMBL" id="RMB13055.1"/>
    </source>
</evidence>
<dbReference type="RefSeq" id="WP_121936839.1">
    <property type="nucleotide sequence ID" value="NZ_REFR01000001.1"/>
</dbReference>
<name>A0A3M0CW53_9PROT</name>
<dbReference type="OrthoDB" id="8478914at2"/>
<reference evidence="1 2" key="1">
    <citation type="submission" date="2018-10" db="EMBL/GenBank/DDBJ databases">
        <title>Genomic Encyclopedia of Archaeal and Bacterial Type Strains, Phase II (KMG-II): from individual species to whole genera.</title>
        <authorList>
            <person name="Goeker M."/>
        </authorList>
    </citation>
    <scope>NUCLEOTIDE SEQUENCE [LARGE SCALE GENOMIC DNA]</scope>
    <source>
        <strain evidence="1 2">DSM 25217</strain>
    </source>
</reference>
<evidence type="ECO:0000313" key="2">
    <source>
        <dbReference type="Proteomes" id="UP000271227"/>
    </source>
</evidence>
<dbReference type="EMBL" id="REFR01000001">
    <property type="protein sequence ID" value="RMB13055.1"/>
    <property type="molecule type" value="Genomic_DNA"/>
</dbReference>
<comment type="caution">
    <text evidence="1">The sequence shown here is derived from an EMBL/GenBank/DDBJ whole genome shotgun (WGS) entry which is preliminary data.</text>
</comment>
<accession>A0A3M0CW53</accession>
<dbReference type="InParanoid" id="A0A3M0CW53"/>
<sequence>MPVGARQRQFLNYYLSLPRHDFGLPHHNAIAPRQIVKLLPWIFIADLKAEEEVTIRLAGTGIEDIQNASLTGLNLFDTYGADRSRYRMLFEKITGHPCGALTDRATFSSDKIHGYYQSLYLPLSDDSGAINRIIGIITMEGTGDSPFLSEPRSLDSLMLGETSGFWLLDIGHGLPSDTPFGTINLTQAA</sequence>
<keyword evidence="2" id="KW-1185">Reference proteome</keyword>
<proteinExistence type="predicted"/>
<gene>
    <name evidence="1" type="ORF">BXY39_0048</name>
</gene>
<dbReference type="Proteomes" id="UP000271227">
    <property type="component" value="Unassembled WGS sequence"/>
</dbReference>
<dbReference type="AlphaFoldDB" id="A0A3M0CW53"/>
<protein>
    <submittedName>
        <fullName evidence="1">PAS domain-containing protein</fullName>
    </submittedName>
</protein>